<accession>E1ZYD3</accession>
<dbReference type="Proteomes" id="UP000000311">
    <property type="component" value="Unassembled WGS sequence"/>
</dbReference>
<protein>
    <submittedName>
        <fullName evidence="8">Uncharacterized protein FKSG24</fullName>
    </submittedName>
</protein>
<dbReference type="PANTHER" id="PTHR11266:SF81">
    <property type="entry name" value="GH12661P-RELATED"/>
    <property type="match status" value="1"/>
</dbReference>
<gene>
    <name evidence="8" type="ORF">EAG_06474</name>
</gene>
<name>E1ZYD3_CAMFO</name>
<keyword evidence="9" id="KW-1185">Reference proteome</keyword>
<keyword evidence="3" id="KW-0812">Transmembrane</keyword>
<evidence type="ECO:0000256" key="1">
    <source>
        <dbReference type="ARBA" id="ARBA00004141"/>
    </source>
</evidence>
<reference evidence="8 9" key="1">
    <citation type="journal article" date="2010" name="Science">
        <title>Genomic comparison of the ants Camponotus floridanus and Harpegnathos saltator.</title>
        <authorList>
            <person name="Bonasio R."/>
            <person name="Zhang G."/>
            <person name="Ye C."/>
            <person name="Mutti N.S."/>
            <person name="Fang X."/>
            <person name="Qin N."/>
            <person name="Donahue G."/>
            <person name="Yang P."/>
            <person name="Li Q."/>
            <person name="Li C."/>
            <person name="Zhang P."/>
            <person name="Huang Z."/>
            <person name="Berger S.L."/>
            <person name="Reinberg D."/>
            <person name="Wang J."/>
            <person name="Liebig J."/>
        </authorList>
    </citation>
    <scope>NUCLEOTIDE SEQUENCE [LARGE SCALE GENOMIC DNA]</scope>
    <source>
        <strain evidence="9">C129</strain>
    </source>
</reference>
<dbReference type="InParanoid" id="E1ZYD3"/>
<evidence type="ECO:0000256" key="4">
    <source>
        <dbReference type="ARBA" id="ARBA00022989"/>
    </source>
</evidence>
<comment type="similarity">
    <text evidence="2 6">Belongs to the peroxisomal membrane protein PXMP2/4 family.</text>
</comment>
<dbReference type="OrthoDB" id="10267969at2759"/>
<feature type="signal peptide" evidence="7">
    <location>
        <begin position="1"/>
        <end position="22"/>
    </location>
</feature>
<keyword evidence="7" id="KW-0732">Signal</keyword>
<comment type="subcellular location">
    <subcellularLocation>
        <location evidence="1">Membrane</location>
        <topology evidence="1">Multi-pass membrane protein</topology>
    </subcellularLocation>
</comment>
<dbReference type="OMA" id="CAPTMIG"/>
<keyword evidence="4" id="KW-1133">Transmembrane helix</keyword>
<evidence type="ECO:0000256" key="3">
    <source>
        <dbReference type="ARBA" id="ARBA00022692"/>
    </source>
</evidence>
<evidence type="ECO:0000313" key="9">
    <source>
        <dbReference type="Proteomes" id="UP000000311"/>
    </source>
</evidence>
<keyword evidence="5" id="KW-0472">Membrane</keyword>
<dbReference type="EMBL" id="GL435204">
    <property type="protein sequence ID" value="EFN73832.1"/>
    <property type="molecule type" value="Genomic_DNA"/>
</dbReference>
<evidence type="ECO:0000256" key="7">
    <source>
        <dbReference type="SAM" id="SignalP"/>
    </source>
</evidence>
<dbReference type="PANTHER" id="PTHR11266">
    <property type="entry name" value="PEROXISOMAL MEMBRANE PROTEIN 2, PXMP2 MPV17"/>
    <property type="match status" value="1"/>
</dbReference>
<dbReference type="KEGG" id="cfo:105256590"/>
<feature type="chain" id="PRO_5003156408" evidence="7">
    <location>
        <begin position="23"/>
        <end position="200"/>
    </location>
</feature>
<dbReference type="Pfam" id="PF04117">
    <property type="entry name" value="Mpv17_PMP22"/>
    <property type="match status" value="1"/>
</dbReference>
<evidence type="ECO:0000256" key="6">
    <source>
        <dbReference type="RuleBase" id="RU363053"/>
    </source>
</evidence>
<dbReference type="GO" id="GO:0016020">
    <property type="term" value="C:membrane"/>
    <property type="evidence" value="ECO:0007669"/>
    <property type="project" value="UniProtKB-SubCell"/>
</dbReference>
<organism evidence="9">
    <name type="scientific">Camponotus floridanus</name>
    <name type="common">Florida carpenter ant</name>
    <dbReference type="NCBI Taxonomy" id="104421"/>
    <lineage>
        <taxon>Eukaryota</taxon>
        <taxon>Metazoa</taxon>
        <taxon>Ecdysozoa</taxon>
        <taxon>Arthropoda</taxon>
        <taxon>Hexapoda</taxon>
        <taxon>Insecta</taxon>
        <taxon>Pterygota</taxon>
        <taxon>Neoptera</taxon>
        <taxon>Endopterygota</taxon>
        <taxon>Hymenoptera</taxon>
        <taxon>Apocrita</taxon>
        <taxon>Aculeata</taxon>
        <taxon>Formicoidea</taxon>
        <taxon>Formicidae</taxon>
        <taxon>Formicinae</taxon>
        <taxon>Camponotus</taxon>
    </lineage>
</organism>
<dbReference type="GO" id="GO:0005739">
    <property type="term" value="C:mitochondrion"/>
    <property type="evidence" value="ECO:0007669"/>
    <property type="project" value="TreeGrafter"/>
</dbReference>
<evidence type="ECO:0000313" key="8">
    <source>
        <dbReference type="EMBL" id="EFN73832.1"/>
    </source>
</evidence>
<dbReference type="FunCoup" id="E1ZYD3">
    <property type="interactions" value="749"/>
</dbReference>
<dbReference type="AlphaFoldDB" id="E1ZYD3"/>
<evidence type="ECO:0000256" key="2">
    <source>
        <dbReference type="ARBA" id="ARBA00006824"/>
    </source>
</evidence>
<dbReference type="GO" id="GO:0061668">
    <property type="term" value="P:mitochondrial ribosome assembly"/>
    <property type="evidence" value="ECO:0007669"/>
    <property type="project" value="TreeGrafter"/>
</dbReference>
<dbReference type="InterPro" id="IPR007248">
    <property type="entry name" value="Mpv17_PMP22"/>
</dbReference>
<dbReference type="STRING" id="104421.E1ZYD3"/>
<proteinExistence type="inferred from homology"/>
<evidence type="ECO:0000256" key="5">
    <source>
        <dbReference type="ARBA" id="ARBA00023136"/>
    </source>
</evidence>
<sequence>MGILRQLLFGKYLLITNTVSCGLMMATGDVIQQHSKYWKKYSQKYFPTRVMAASPEDEKTAISNAPKHDYTRTRNMTVVGLLQGPFHHWFYMILDRVLPGKNAKSVVKKTLLDQSIASPTCLAIFFVGLGIMEHRKVEEICKELNLKFYNTWKIDCCFWPPTQCINFLFVPLQYRVLYINAMTMVYDIFLSYMKYEAHCE</sequence>